<accession>A0A069PQD5</accession>
<gene>
    <name evidence="1" type="ORF">BG61_06310</name>
</gene>
<comment type="caution">
    <text evidence="1">The sequence shown here is derived from an EMBL/GenBank/DDBJ whole genome shotgun (WGS) entry which is preliminary data.</text>
</comment>
<reference evidence="1 2" key="1">
    <citation type="submission" date="2014-03" db="EMBL/GenBank/DDBJ databases">
        <title>Draft Genome Sequences of Four Burkholderia Strains.</title>
        <authorList>
            <person name="Liu X.Y."/>
            <person name="Li C.X."/>
            <person name="Xu J.H."/>
        </authorList>
    </citation>
    <scope>NUCLEOTIDE SEQUENCE [LARGE SCALE GENOMIC DNA]</scope>
    <source>
        <strain evidence="1 2">DSM 50014</strain>
    </source>
</reference>
<protein>
    <submittedName>
        <fullName evidence="1">Uncharacterized protein</fullName>
    </submittedName>
</protein>
<dbReference type="STRING" id="60547.GCA_000751215_05898"/>
<dbReference type="EMBL" id="JFHC01000013">
    <property type="protein sequence ID" value="KDR42820.1"/>
    <property type="molecule type" value="Genomic_DNA"/>
</dbReference>
<evidence type="ECO:0000313" key="1">
    <source>
        <dbReference type="EMBL" id="KDR42820.1"/>
    </source>
</evidence>
<name>A0A069PQD5_9BURK</name>
<proteinExistence type="predicted"/>
<sequence>MGRAAGYMSTSALRELVNGGALRRVSVRPGPAGSIVAILIDRFAFDFRESVPELTAGAPIEFRGIAAGEIAAIHTCFDRAHLADAERALQT</sequence>
<organism evidence="1 2">
    <name type="scientific">Caballeronia glathei</name>
    <dbReference type="NCBI Taxonomy" id="60547"/>
    <lineage>
        <taxon>Bacteria</taxon>
        <taxon>Pseudomonadati</taxon>
        <taxon>Pseudomonadota</taxon>
        <taxon>Betaproteobacteria</taxon>
        <taxon>Burkholderiales</taxon>
        <taxon>Burkholderiaceae</taxon>
        <taxon>Caballeronia</taxon>
    </lineage>
</organism>
<dbReference type="Proteomes" id="UP000027466">
    <property type="component" value="Unassembled WGS sequence"/>
</dbReference>
<keyword evidence="2" id="KW-1185">Reference proteome</keyword>
<dbReference type="AlphaFoldDB" id="A0A069PQD5"/>
<evidence type="ECO:0000313" key="2">
    <source>
        <dbReference type="Proteomes" id="UP000027466"/>
    </source>
</evidence>